<dbReference type="InterPro" id="IPR025895">
    <property type="entry name" value="LAM_C_dom"/>
</dbReference>
<evidence type="ECO:0000256" key="6">
    <source>
        <dbReference type="ARBA" id="ARBA00022363"/>
    </source>
</evidence>
<keyword evidence="9 14" id="KW-0479">Metal-binding</keyword>
<feature type="modified residue" description="N6-(pyridoxal phosphate)lysine" evidence="15">
    <location>
        <position position="395"/>
    </location>
</feature>
<dbReference type="InterPro" id="IPR003739">
    <property type="entry name" value="Lys_aminomutase/Glu_NH3_mut"/>
</dbReference>
<keyword evidence="13" id="KW-0413">Isomerase</keyword>
<feature type="binding site" evidence="14">
    <location>
        <position position="190"/>
    </location>
    <ligand>
        <name>[4Fe-4S] cluster</name>
        <dbReference type="ChEBI" id="CHEBI:49883"/>
        <note>4Fe-4S-S-AdoMet</note>
    </ligand>
</feature>
<dbReference type="AlphaFoldDB" id="A0A1G6C2M9"/>
<sequence length="437" mass="48875">MEEILELDVEPPAPSTCLEPCSFADSGITELINIAMGGSITELPRQKNTKSTFPLNSRSAAFLAKHHPQTSSSQWNDWRWQLKHRITSLAALEKIVDLSPEEREALQPGGNMLPIAVTPYYAALLDRNDPLQPLRRCVIPTMAEHVAMACEEGDPLGEEHDSPVPGIVHRYPDRVLFLITDYCSTYCRYCTRSRRVGKEERPQGPSQWEMGLKYIANNMAVRDVLISGGDPLTMTDHALEYLLQRLRAIPHVEIIRIGTKVPMVLPQRITPRLVQMLRRYHPLFISIHCTHAEELTPEAALACTRLADAGIPLGGQTVLLKGVNDTIPALTSLFQGLLRNRVRPYYLYQCDQVVGTSHFRTKVDKGLELIRGLRGHTSGYAIPHYVVDLPGGGGKTPLCPEYFRGRAGRDLIFENYKGEQYRVHDPAEPDTCPGGMP</sequence>
<evidence type="ECO:0000256" key="15">
    <source>
        <dbReference type="PIRSR" id="PIRSR603739-50"/>
    </source>
</evidence>
<feature type="binding site" evidence="14">
    <location>
        <position position="183"/>
    </location>
    <ligand>
        <name>[4Fe-4S] cluster</name>
        <dbReference type="ChEBI" id="CHEBI:49883"/>
        <note>4Fe-4S-S-AdoMet</note>
    </ligand>
</feature>
<dbReference type="InterPro" id="IPR007197">
    <property type="entry name" value="rSAM"/>
</dbReference>
<keyword evidence="12 14" id="KW-0411">Iron-sulfur</keyword>
<evidence type="ECO:0000313" key="17">
    <source>
        <dbReference type="EMBL" id="SDB27130.1"/>
    </source>
</evidence>
<evidence type="ECO:0000256" key="3">
    <source>
        <dbReference type="ARBA" id="ARBA00001966"/>
    </source>
</evidence>
<dbReference type="NCBIfam" id="TIGR00238">
    <property type="entry name" value="KamA family radical SAM protein"/>
    <property type="match status" value="1"/>
</dbReference>
<comment type="similarity">
    <text evidence="4">Belongs to the radical SAM superfamily. KamA family.</text>
</comment>
<evidence type="ECO:0000256" key="5">
    <source>
        <dbReference type="ARBA" id="ARBA00012144"/>
    </source>
</evidence>
<accession>A0A1G6C2M9</accession>
<dbReference type="Gene3D" id="6.10.140.1170">
    <property type="match status" value="1"/>
</dbReference>
<keyword evidence="10 15" id="KW-0663">Pyridoxal phosphate</keyword>
<dbReference type="InterPro" id="IPR013785">
    <property type="entry name" value="Aldolase_TIM"/>
</dbReference>
<comment type="catalytic activity">
    <reaction evidence="1">
        <text>L-lysine = (3S)-3,6-diaminohexanoate</text>
        <dbReference type="Rhea" id="RHEA:19177"/>
        <dbReference type="ChEBI" id="CHEBI:32551"/>
        <dbReference type="ChEBI" id="CHEBI:57434"/>
        <dbReference type="EC" id="5.4.3.2"/>
    </reaction>
</comment>
<dbReference type="CDD" id="cd01335">
    <property type="entry name" value="Radical_SAM"/>
    <property type="match status" value="1"/>
</dbReference>
<dbReference type="OrthoDB" id="9768064at2"/>
<keyword evidence="7 14" id="KW-0004">4Fe-4S</keyword>
<dbReference type="PANTHER" id="PTHR30538:SF1">
    <property type="entry name" value="L-LYSINE 2,3-AMINOMUTASE"/>
    <property type="match status" value="1"/>
</dbReference>
<dbReference type="EC" id="5.4.3.2" evidence="5"/>
<dbReference type="InterPro" id="IPR058240">
    <property type="entry name" value="rSAM_sf"/>
</dbReference>
<evidence type="ECO:0000256" key="12">
    <source>
        <dbReference type="ARBA" id="ARBA00023014"/>
    </source>
</evidence>
<comment type="cofactor">
    <cofactor evidence="3">
        <name>[4Fe-4S] cluster</name>
        <dbReference type="ChEBI" id="CHEBI:49883"/>
    </cofactor>
</comment>
<dbReference type="EMBL" id="FMXO01000006">
    <property type="protein sequence ID" value="SDB27130.1"/>
    <property type="molecule type" value="Genomic_DNA"/>
</dbReference>
<dbReference type="RefSeq" id="WP_092118928.1">
    <property type="nucleotide sequence ID" value="NZ_FMXO01000006.1"/>
</dbReference>
<dbReference type="SFLD" id="SFLDS00029">
    <property type="entry name" value="Radical_SAM"/>
    <property type="match status" value="1"/>
</dbReference>
<dbReference type="Pfam" id="PF12544">
    <property type="entry name" value="LAM_C"/>
    <property type="match status" value="1"/>
</dbReference>
<dbReference type="SFLD" id="SFLDF00283">
    <property type="entry name" value="L-lysine_2_3-aminomutase_(LAM"/>
    <property type="match status" value="1"/>
</dbReference>
<keyword evidence="18" id="KW-1185">Reference proteome</keyword>
<dbReference type="GO" id="GO:0051539">
    <property type="term" value="F:4 iron, 4 sulfur cluster binding"/>
    <property type="evidence" value="ECO:0007669"/>
    <property type="project" value="UniProtKB-KW"/>
</dbReference>
<gene>
    <name evidence="17" type="ORF">SAMN05660653_01314</name>
</gene>
<evidence type="ECO:0000256" key="10">
    <source>
        <dbReference type="ARBA" id="ARBA00022898"/>
    </source>
</evidence>
<keyword evidence="11" id="KW-0408">Iron</keyword>
<proteinExistence type="inferred from homology"/>
<dbReference type="InterPro" id="IPR022459">
    <property type="entry name" value="Lysine_aminomutase"/>
</dbReference>
<dbReference type="SFLD" id="SFLDG01070">
    <property type="entry name" value="PLP-dependent"/>
    <property type="match status" value="1"/>
</dbReference>
<keyword evidence="8" id="KW-0949">S-adenosyl-L-methionine</keyword>
<dbReference type="SUPFAM" id="SSF102114">
    <property type="entry name" value="Radical SAM enzymes"/>
    <property type="match status" value="1"/>
</dbReference>
<dbReference type="GO" id="GO:0046872">
    <property type="term" value="F:metal ion binding"/>
    <property type="evidence" value="ECO:0007669"/>
    <property type="project" value="UniProtKB-KW"/>
</dbReference>
<evidence type="ECO:0000256" key="7">
    <source>
        <dbReference type="ARBA" id="ARBA00022485"/>
    </source>
</evidence>
<evidence type="ECO:0000256" key="9">
    <source>
        <dbReference type="ARBA" id="ARBA00022723"/>
    </source>
</evidence>
<reference evidence="17 18" key="1">
    <citation type="submission" date="2016-10" db="EMBL/GenBank/DDBJ databases">
        <authorList>
            <person name="de Groot N.N."/>
        </authorList>
    </citation>
    <scope>NUCLEOTIDE SEQUENCE [LARGE SCALE GENOMIC DNA]</scope>
    <source>
        <strain evidence="17 18">ASO4-2</strain>
    </source>
</reference>
<dbReference type="Proteomes" id="UP000198771">
    <property type="component" value="Unassembled WGS sequence"/>
</dbReference>
<name>A0A1G6C2M9_9BACT</name>
<evidence type="ECO:0000256" key="14">
    <source>
        <dbReference type="PIRSR" id="PIRSR004911-1"/>
    </source>
</evidence>
<dbReference type="PIRSF" id="PIRSF004911">
    <property type="entry name" value="DUF160"/>
    <property type="match status" value="1"/>
</dbReference>
<evidence type="ECO:0000256" key="11">
    <source>
        <dbReference type="ARBA" id="ARBA00023004"/>
    </source>
</evidence>
<organism evidence="17 18">
    <name type="scientific">Desulfonatronum thiosulfatophilum</name>
    <dbReference type="NCBI Taxonomy" id="617002"/>
    <lineage>
        <taxon>Bacteria</taxon>
        <taxon>Pseudomonadati</taxon>
        <taxon>Thermodesulfobacteriota</taxon>
        <taxon>Desulfovibrionia</taxon>
        <taxon>Desulfovibrionales</taxon>
        <taxon>Desulfonatronaceae</taxon>
        <taxon>Desulfonatronum</taxon>
    </lineage>
</organism>
<protein>
    <recommendedName>
        <fullName evidence="6">L-lysine 2,3-aminomutase</fullName>
        <ecNumber evidence="5">5.4.3.2</ecNumber>
    </recommendedName>
</protein>
<feature type="binding site" evidence="14">
    <location>
        <position position="187"/>
    </location>
    <ligand>
        <name>[4Fe-4S] cluster</name>
        <dbReference type="ChEBI" id="CHEBI:49883"/>
        <note>4Fe-4S-S-AdoMet</note>
    </ligand>
</feature>
<evidence type="ECO:0000256" key="1">
    <source>
        <dbReference type="ARBA" id="ARBA00000911"/>
    </source>
</evidence>
<feature type="domain" description="Radical SAM core" evidence="16">
    <location>
        <begin position="169"/>
        <end position="381"/>
    </location>
</feature>
<evidence type="ECO:0000256" key="2">
    <source>
        <dbReference type="ARBA" id="ARBA00001933"/>
    </source>
</evidence>
<evidence type="ECO:0000256" key="8">
    <source>
        <dbReference type="ARBA" id="ARBA00022691"/>
    </source>
</evidence>
<evidence type="ECO:0000313" key="18">
    <source>
        <dbReference type="Proteomes" id="UP000198771"/>
    </source>
</evidence>
<dbReference type="PROSITE" id="PS51918">
    <property type="entry name" value="RADICAL_SAM"/>
    <property type="match status" value="1"/>
</dbReference>
<evidence type="ECO:0000256" key="13">
    <source>
        <dbReference type="ARBA" id="ARBA00023235"/>
    </source>
</evidence>
<dbReference type="STRING" id="617002.SAMN05660653_01314"/>
<dbReference type="Gene3D" id="3.20.20.70">
    <property type="entry name" value="Aldolase class I"/>
    <property type="match status" value="1"/>
</dbReference>
<dbReference type="Pfam" id="PF04055">
    <property type="entry name" value="Radical_SAM"/>
    <property type="match status" value="1"/>
</dbReference>
<dbReference type="PANTHER" id="PTHR30538">
    <property type="entry name" value="LYSINE 2,3-AMINOMUTASE-RELATED"/>
    <property type="match status" value="1"/>
</dbReference>
<comment type="cofactor">
    <cofactor evidence="2 15">
        <name>pyridoxal 5'-phosphate</name>
        <dbReference type="ChEBI" id="CHEBI:597326"/>
    </cofactor>
</comment>
<evidence type="ECO:0000256" key="4">
    <source>
        <dbReference type="ARBA" id="ARBA00008703"/>
    </source>
</evidence>
<evidence type="ECO:0000259" key="16">
    <source>
        <dbReference type="PROSITE" id="PS51918"/>
    </source>
</evidence>
<dbReference type="GO" id="GO:0050066">
    <property type="term" value="F:L-lysine 2,3-aminomutase activity"/>
    <property type="evidence" value="ECO:0007669"/>
    <property type="project" value="UniProtKB-EC"/>
</dbReference>